<keyword evidence="7" id="KW-0804">Transcription</keyword>
<evidence type="ECO:0000259" key="10">
    <source>
        <dbReference type="Pfam" id="PF04065"/>
    </source>
</evidence>
<reference evidence="12" key="1">
    <citation type="journal article" date="2012" name="Proc. Natl. Acad. Sci. U.S.A.">
        <title>Antigenic diversity is generated by distinct evolutionary mechanisms in African trypanosome species.</title>
        <authorList>
            <person name="Jackson A.P."/>
            <person name="Berry A."/>
            <person name="Aslett M."/>
            <person name="Allison H.C."/>
            <person name="Burton P."/>
            <person name="Vavrova-Anderson J."/>
            <person name="Brown R."/>
            <person name="Browne H."/>
            <person name="Corton N."/>
            <person name="Hauser H."/>
            <person name="Gamble J."/>
            <person name="Gilderthorp R."/>
            <person name="Marcello L."/>
            <person name="McQuillan J."/>
            <person name="Otto T.D."/>
            <person name="Quail M.A."/>
            <person name="Sanders M.J."/>
            <person name="van Tonder A."/>
            <person name="Ginger M.L."/>
            <person name="Field M.C."/>
            <person name="Barry J.D."/>
            <person name="Hertz-Fowler C."/>
            <person name="Berriman M."/>
        </authorList>
    </citation>
    <scope>NUCLEOTIDE SEQUENCE</scope>
    <source>
        <strain evidence="12">Y486</strain>
    </source>
</reference>
<dbReference type="InterPro" id="IPR038635">
    <property type="entry name" value="CCR4-NOT_su2/3/5_C_sf"/>
</dbReference>
<proteinExistence type="inferred from homology"/>
<keyword evidence="5" id="KW-0678">Repressor</keyword>
<evidence type="ECO:0008006" key="13">
    <source>
        <dbReference type="Google" id="ProtNLM"/>
    </source>
</evidence>
<dbReference type="Pfam" id="PF04153">
    <property type="entry name" value="NOT2_3_5_C"/>
    <property type="match status" value="1"/>
</dbReference>
<sequence>MSNPKKNQPEAEHLSHWARECIKNYEEVYSKFLKAGSQAQKERIGVDLRKEYWKLRRLRENIKPLLPTMDAKDARLESYLRVVDEKVVALEKEGLPSDPAYEAQRARTEEWIKLAIESARKQVDLGDLDPDRGNRGHHGRGKSGTGMPTTAARQQRLKFHIHNLEQLLKSLSCGELNPDDVDEIEDCVKKVIHNEGGNNDDDELERDVCIYRSFGFGEEDDGSGHLHDLGKKSRSEASLGAKSAGKTGKADQGRRQSPLSQSPKRGNGGGSVGTKGSASDRDEGREMWDESADIIGDEMDRLNADTFGDEAMEILAPGSLAEMSKATGSIPRLGDWEKGRPPSLVSQSLTSNKKQMPEQSPTHGASLSVGKGGASSAGSLTASAPAATSAPQPQRAHEQKQPSGSSSSAQSPAPTISAAPTILDKQLLLHLVDMSLANLPHTQDVDKQRPFEPSNPTTCPSYYPQKVLPALASPEIYRAFELETLFFIFYYHRNTYQQYCAAGQIKERSFRYHTQLNTWFKRNGQPKESSEEGESGSFQYFNFEETWRLEEKEDFHFNYDYLENELR</sequence>
<dbReference type="PANTHER" id="PTHR23326">
    <property type="entry name" value="CCR4 NOT-RELATED"/>
    <property type="match status" value="1"/>
</dbReference>
<dbReference type="Gene3D" id="2.30.30.1020">
    <property type="entry name" value="CCR4-NOT complex subunit 2/3/5, C-terminal domain"/>
    <property type="match status" value="1"/>
</dbReference>
<evidence type="ECO:0000256" key="8">
    <source>
        <dbReference type="ARBA" id="ARBA00023242"/>
    </source>
</evidence>
<feature type="domain" description="NOT2/NOT3/NOT5 C-terminal" evidence="11">
    <location>
        <begin position="435"/>
        <end position="562"/>
    </location>
</feature>
<dbReference type="GO" id="GO:0006355">
    <property type="term" value="P:regulation of DNA-templated transcription"/>
    <property type="evidence" value="ECO:0007669"/>
    <property type="project" value="InterPro"/>
</dbReference>
<dbReference type="AlphaFoldDB" id="G0TSK7"/>
<dbReference type="VEuPathDB" id="TriTrypDB:TvY486_0301240"/>
<feature type="region of interest" description="Disordered" evidence="9">
    <location>
        <begin position="123"/>
        <end position="150"/>
    </location>
</feature>
<evidence type="ECO:0000256" key="9">
    <source>
        <dbReference type="SAM" id="MobiDB-lite"/>
    </source>
</evidence>
<gene>
    <name evidence="12" type="ORF">TVY486_0301240</name>
</gene>
<accession>G0TSK7</accession>
<dbReference type="InterPro" id="IPR007282">
    <property type="entry name" value="NOT2/3/5_C"/>
</dbReference>
<dbReference type="GO" id="GO:0005737">
    <property type="term" value="C:cytoplasm"/>
    <property type="evidence" value="ECO:0007669"/>
    <property type="project" value="UniProtKB-SubCell"/>
</dbReference>
<comment type="similarity">
    <text evidence="3">Belongs to the CNOT2/3/5 family.</text>
</comment>
<feature type="region of interest" description="Disordered" evidence="9">
    <location>
        <begin position="220"/>
        <end position="286"/>
    </location>
</feature>
<dbReference type="GO" id="GO:0005634">
    <property type="term" value="C:nucleus"/>
    <property type="evidence" value="ECO:0007669"/>
    <property type="project" value="UniProtKB-SubCell"/>
</dbReference>
<feature type="region of interest" description="Disordered" evidence="9">
    <location>
        <begin position="331"/>
        <end position="415"/>
    </location>
</feature>
<dbReference type="GO" id="GO:0030015">
    <property type="term" value="C:CCR4-NOT core complex"/>
    <property type="evidence" value="ECO:0007669"/>
    <property type="project" value="InterPro"/>
</dbReference>
<evidence type="ECO:0000256" key="5">
    <source>
        <dbReference type="ARBA" id="ARBA00022491"/>
    </source>
</evidence>
<feature type="compositionally biased region" description="Low complexity" evidence="9">
    <location>
        <begin position="401"/>
        <end position="415"/>
    </location>
</feature>
<evidence type="ECO:0000256" key="6">
    <source>
        <dbReference type="ARBA" id="ARBA00023015"/>
    </source>
</evidence>
<protein>
    <recommendedName>
        <fullName evidence="13">NOT5 protein (NOT5)</fullName>
    </recommendedName>
</protein>
<dbReference type="Pfam" id="PF04065">
    <property type="entry name" value="Not3"/>
    <property type="match status" value="1"/>
</dbReference>
<organism evidence="12">
    <name type="scientific">Trypanosoma vivax (strain Y486)</name>
    <dbReference type="NCBI Taxonomy" id="1055687"/>
    <lineage>
        <taxon>Eukaryota</taxon>
        <taxon>Discoba</taxon>
        <taxon>Euglenozoa</taxon>
        <taxon>Kinetoplastea</taxon>
        <taxon>Metakinetoplastina</taxon>
        <taxon>Trypanosomatida</taxon>
        <taxon>Trypanosomatidae</taxon>
        <taxon>Trypanosoma</taxon>
        <taxon>Duttonella</taxon>
    </lineage>
</organism>
<dbReference type="OMA" id="FIFYHYQ"/>
<evidence type="ECO:0000256" key="4">
    <source>
        <dbReference type="ARBA" id="ARBA00022490"/>
    </source>
</evidence>
<feature type="compositionally biased region" description="Polar residues" evidence="9">
    <location>
        <begin position="255"/>
        <end position="264"/>
    </location>
</feature>
<keyword evidence="8" id="KW-0539">Nucleus</keyword>
<keyword evidence="6" id="KW-0805">Transcription regulation</keyword>
<evidence type="ECO:0000259" key="11">
    <source>
        <dbReference type="Pfam" id="PF04153"/>
    </source>
</evidence>
<feature type="compositionally biased region" description="Polar residues" evidence="9">
    <location>
        <begin position="344"/>
        <end position="363"/>
    </location>
</feature>
<dbReference type="InterPro" id="IPR040168">
    <property type="entry name" value="Not2/3/5"/>
</dbReference>
<evidence type="ECO:0000313" key="12">
    <source>
        <dbReference type="EMBL" id="CCC46934.1"/>
    </source>
</evidence>
<evidence type="ECO:0000256" key="1">
    <source>
        <dbReference type="ARBA" id="ARBA00004123"/>
    </source>
</evidence>
<name>G0TSK7_TRYVY</name>
<feature type="domain" description="CCR4-Not complex component Not N-terminal" evidence="10">
    <location>
        <begin position="5"/>
        <end position="214"/>
    </location>
</feature>
<feature type="compositionally biased region" description="Low complexity" evidence="9">
    <location>
        <begin position="376"/>
        <end position="391"/>
    </location>
</feature>
<comment type="subcellular location">
    <subcellularLocation>
        <location evidence="2">Cytoplasm</location>
    </subcellularLocation>
    <subcellularLocation>
        <location evidence="1">Nucleus</location>
    </subcellularLocation>
</comment>
<feature type="compositionally biased region" description="Basic and acidic residues" evidence="9">
    <location>
        <begin position="123"/>
        <end position="134"/>
    </location>
</feature>
<evidence type="ECO:0000256" key="2">
    <source>
        <dbReference type="ARBA" id="ARBA00004496"/>
    </source>
</evidence>
<evidence type="ECO:0000256" key="3">
    <source>
        <dbReference type="ARBA" id="ARBA00007682"/>
    </source>
</evidence>
<evidence type="ECO:0000256" key="7">
    <source>
        <dbReference type="ARBA" id="ARBA00023163"/>
    </source>
</evidence>
<dbReference type="InterPro" id="IPR007207">
    <property type="entry name" value="Not_N"/>
</dbReference>
<dbReference type="EMBL" id="HE573019">
    <property type="protein sequence ID" value="CCC46934.1"/>
    <property type="molecule type" value="Genomic_DNA"/>
</dbReference>
<keyword evidence="4" id="KW-0963">Cytoplasm</keyword>
<feature type="compositionally biased region" description="Basic and acidic residues" evidence="9">
    <location>
        <begin position="222"/>
        <end position="235"/>
    </location>
</feature>